<comment type="caution">
    <text evidence="8">The sequence shown here is derived from an EMBL/GenBank/DDBJ whole genome shotgun (WGS) entry which is preliminary data.</text>
</comment>
<name>A0A0F5FG15_9HYPH</name>
<gene>
    <name evidence="8" type="ORF">VE26_14225</name>
</gene>
<dbReference type="GO" id="GO:0006261">
    <property type="term" value="P:DNA-templated DNA replication"/>
    <property type="evidence" value="ECO:0007669"/>
    <property type="project" value="TreeGrafter"/>
</dbReference>
<dbReference type="OrthoDB" id="9804983at2"/>
<dbReference type="InterPro" id="IPR027417">
    <property type="entry name" value="P-loop_NTPase"/>
</dbReference>
<reference evidence="8 9" key="1">
    <citation type="submission" date="2015-03" db="EMBL/GenBank/DDBJ databases">
        <authorList>
            <person name="Hassan Y."/>
            <person name="Lepp D."/>
            <person name="Li X.-Z."/>
            <person name="Zhou T."/>
        </authorList>
    </citation>
    <scope>NUCLEOTIDE SEQUENCE [LARGE SCALE GENOMIC DNA]</scope>
    <source>
        <strain evidence="8 9">IPL18</strain>
    </source>
</reference>
<comment type="similarity">
    <text evidence="6">Belongs to the DNA polymerase HolA subunit family.</text>
</comment>
<dbReference type="NCBIfam" id="TIGR01128">
    <property type="entry name" value="holA"/>
    <property type="match status" value="1"/>
</dbReference>
<dbReference type="PANTHER" id="PTHR34388">
    <property type="entry name" value="DNA POLYMERASE III SUBUNIT DELTA"/>
    <property type="match status" value="1"/>
</dbReference>
<evidence type="ECO:0000313" key="8">
    <source>
        <dbReference type="EMBL" id="KKB07801.1"/>
    </source>
</evidence>
<proteinExistence type="inferred from homology"/>
<dbReference type="SUPFAM" id="SSF52540">
    <property type="entry name" value="P-loop containing nucleoside triphosphate hydrolases"/>
    <property type="match status" value="1"/>
</dbReference>
<dbReference type="GO" id="GO:0003887">
    <property type="term" value="F:DNA-directed DNA polymerase activity"/>
    <property type="evidence" value="ECO:0007669"/>
    <property type="project" value="UniProtKB-KW"/>
</dbReference>
<dbReference type="SUPFAM" id="SSF48019">
    <property type="entry name" value="post-AAA+ oligomerization domain-like"/>
    <property type="match status" value="1"/>
</dbReference>
<evidence type="ECO:0000256" key="2">
    <source>
        <dbReference type="ARBA" id="ARBA00022679"/>
    </source>
</evidence>
<dbReference type="Gene3D" id="1.20.272.10">
    <property type="match status" value="1"/>
</dbReference>
<evidence type="ECO:0000256" key="7">
    <source>
        <dbReference type="ARBA" id="ARBA00049244"/>
    </source>
</evidence>
<evidence type="ECO:0000256" key="5">
    <source>
        <dbReference type="ARBA" id="ARBA00022932"/>
    </source>
</evidence>
<dbReference type="STRING" id="429727.VE26_14225"/>
<comment type="catalytic activity">
    <reaction evidence="7">
        <text>DNA(n) + a 2'-deoxyribonucleoside 5'-triphosphate = DNA(n+1) + diphosphate</text>
        <dbReference type="Rhea" id="RHEA:22508"/>
        <dbReference type="Rhea" id="RHEA-COMP:17339"/>
        <dbReference type="Rhea" id="RHEA-COMP:17340"/>
        <dbReference type="ChEBI" id="CHEBI:33019"/>
        <dbReference type="ChEBI" id="CHEBI:61560"/>
        <dbReference type="ChEBI" id="CHEBI:173112"/>
        <dbReference type="EC" id="2.7.7.7"/>
    </reaction>
</comment>
<dbReference type="GO" id="GO:0009360">
    <property type="term" value="C:DNA polymerase III complex"/>
    <property type="evidence" value="ECO:0007669"/>
    <property type="project" value="TreeGrafter"/>
</dbReference>
<protein>
    <recommendedName>
        <fullName evidence="1">DNA-directed DNA polymerase</fullName>
        <ecNumber evidence="1">2.7.7.7</ecNumber>
    </recommendedName>
</protein>
<evidence type="ECO:0000256" key="3">
    <source>
        <dbReference type="ARBA" id="ARBA00022695"/>
    </source>
</evidence>
<keyword evidence="4" id="KW-0235">DNA replication</keyword>
<accession>A0A0F5FG15</accession>
<evidence type="ECO:0000256" key="6">
    <source>
        <dbReference type="ARBA" id="ARBA00034754"/>
    </source>
</evidence>
<sequence>MTALKAHEVARFLVRPDLDEGIFLAYGPDGGLVRETAQRLIRHLSGDDPASANISVLEGADLSSDPSQLLVEARSGSLFAGKRIIRVRNATKALVMPLTELRDDPGGAAIVLEADNLAPRDALRALVEAAKFGRALPCYPDSDETLMALMRETFNQAAIRIDNDVVPTLREILGNDREITRRELEKLTLYAANTKLLTRDDVLLLCADNGVLAIDAILDATGNGHAEKLELALNRALAANVNPQQLLAMLTNHFANLRRWRTDVDAGRSARAVLEATKPRPHFSRMASLEQQLRLWGDRALGTASDRLLQATSDTRRRPVLAEAVLRRTTLALCMMAAAS</sequence>
<dbReference type="EMBL" id="JZEY01000061">
    <property type="protein sequence ID" value="KKB07801.1"/>
    <property type="molecule type" value="Genomic_DNA"/>
</dbReference>
<keyword evidence="3" id="KW-0548">Nucleotidyltransferase</keyword>
<evidence type="ECO:0000256" key="4">
    <source>
        <dbReference type="ARBA" id="ARBA00022705"/>
    </source>
</evidence>
<dbReference type="AlphaFoldDB" id="A0A0F5FG15"/>
<keyword evidence="5" id="KW-0239">DNA-directed DNA polymerase</keyword>
<dbReference type="Gene3D" id="3.40.50.300">
    <property type="entry name" value="P-loop containing nucleotide triphosphate hydrolases"/>
    <property type="match status" value="1"/>
</dbReference>
<dbReference type="PANTHER" id="PTHR34388:SF1">
    <property type="entry name" value="DNA POLYMERASE III SUBUNIT DELTA"/>
    <property type="match status" value="1"/>
</dbReference>
<dbReference type="GO" id="GO:0003677">
    <property type="term" value="F:DNA binding"/>
    <property type="evidence" value="ECO:0007669"/>
    <property type="project" value="InterPro"/>
</dbReference>
<dbReference type="Gene3D" id="1.10.8.60">
    <property type="match status" value="1"/>
</dbReference>
<organism evidence="8 9">
    <name type="scientific">Devosia chinhatensis</name>
    <dbReference type="NCBI Taxonomy" id="429727"/>
    <lineage>
        <taxon>Bacteria</taxon>
        <taxon>Pseudomonadati</taxon>
        <taxon>Pseudomonadota</taxon>
        <taxon>Alphaproteobacteria</taxon>
        <taxon>Hyphomicrobiales</taxon>
        <taxon>Devosiaceae</taxon>
        <taxon>Devosia</taxon>
    </lineage>
</organism>
<evidence type="ECO:0000313" key="9">
    <source>
        <dbReference type="Proteomes" id="UP000033649"/>
    </source>
</evidence>
<keyword evidence="9" id="KW-1185">Reference proteome</keyword>
<dbReference type="Proteomes" id="UP000033649">
    <property type="component" value="Unassembled WGS sequence"/>
</dbReference>
<dbReference type="InterPro" id="IPR005790">
    <property type="entry name" value="DNA_polIII_delta"/>
</dbReference>
<evidence type="ECO:0000256" key="1">
    <source>
        <dbReference type="ARBA" id="ARBA00012417"/>
    </source>
</evidence>
<dbReference type="RefSeq" id="WP_046105831.1">
    <property type="nucleotide sequence ID" value="NZ_JZEY01000061.1"/>
</dbReference>
<dbReference type="InterPro" id="IPR008921">
    <property type="entry name" value="DNA_pol3_clamp-load_cplx_C"/>
</dbReference>
<dbReference type="PATRIC" id="fig|429727.3.peg.2917"/>
<keyword evidence="2" id="KW-0808">Transferase</keyword>
<dbReference type="EC" id="2.7.7.7" evidence="1"/>